<name>A0A9W8PGV5_9HYPO</name>
<dbReference type="Proteomes" id="UP001152130">
    <property type="component" value="Unassembled WGS sequence"/>
</dbReference>
<sequence length="316" mass="36456">MEPPSTERGSASFQKRPGPKTYTSFRDIKHRKRREDGITISIEDHTPSKLYRTGSIVKGVVEIKPKIPFHYTRISIKLLCESSVHLSGRYYETFHRLLNLDMPVEERLVPRVENGYWTNCYLHAAQPYTVPFSFELCDPHDCEACPHEVASSGVSELHRRLPPSLAGIDRDAMVPQGIRISYTIVATLVDRSWLHKEIIQAASSGYFKHGFDPEVQSNTAAEIERFLRQPRANHIIRRRTSRFSSSGQWKKLPDNQHHHNPPSGIFQKPTRYVLQMHRLYHARITNMVTNKAYAKSSTYHQGKELPQRLRASCERS</sequence>
<organism evidence="2 3">
    <name type="scientific">Fusarium irregulare</name>
    <dbReference type="NCBI Taxonomy" id="2494466"/>
    <lineage>
        <taxon>Eukaryota</taxon>
        <taxon>Fungi</taxon>
        <taxon>Dikarya</taxon>
        <taxon>Ascomycota</taxon>
        <taxon>Pezizomycotina</taxon>
        <taxon>Sordariomycetes</taxon>
        <taxon>Hypocreomycetidae</taxon>
        <taxon>Hypocreales</taxon>
        <taxon>Nectriaceae</taxon>
        <taxon>Fusarium</taxon>
        <taxon>Fusarium incarnatum-equiseti species complex</taxon>
    </lineage>
</organism>
<dbReference type="EMBL" id="JAPDHF010000019">
    <property type="protein sequence ID" value="KAJ4006409.1"/>
    <property type="molecule type" value="Genomic_DNA"/>
</dbReference>
<evidence type="ECO:0008006" key="4">
    <source>
        <dbReference type="Google" id="ProtNLM"/>
    </source>
</evidence>
<reference evidence="2" key="1">
    <citation type="submission" date="2022-10" db="EMBL/GenBank/DDBJ databases">
        <title>Fusarium specimens isolated from Avocado Roots.</title>
        <authorList>
            <person name="Stajich J."/>
            <person name="Roper C."/>
            <person name="Heimlech-Rivalta G."/>
        </authorList>
    </citation>
    <scope>NUCLEOTIDE SEQUENCE</scope>
    <source>
        <strain evidence="2">CF00143</strain>
    </source>
</reference>
<evidence type="ECO:0000256" key="1">
    <source>
        <dbReference type="SAM" id="MobiDB-lite"/>
    </source>
</evidence>
<keyword evidence="3" id="KW-1185">Reference proteome</keyword>
<protein>
    <recommendedName>
        <fullName evidence="4">Arrestin-like N-terminal domain-containing protein</fullName>
    </recommendedName>
</protein>
<feature type="compositionally biased region" description="Basic and acidic residues" evidence="1">
    <location>
        <begin position="301"/>
        <end position="316"/>
    </location>
</feature>
<feature type="region of interest" description="Disordered" evidence="1">
    <location>
        <begin position="296"/>
        <end position="316"/>
    </location>
</feature>
<gene>
    <name evidence="2" type="ORF">NW766_010496</name>
</gene>
<feature type="region of interest" description="Disordered" evidence="1">
    <location>
        <begin position="1"/>
        <end position="22"/>
    </location>
</feature>
<proteinExistence type="predicted"/>
<accession>A0A9W8PGV5</accession>
<evidence type="ECO:0000313" key="2">
    <source>
        <dbReference type="EMBL" id="KAJ4006409.1"/>
    </source>
</evidence>
<feature type="region of interest" description="Disordered" evidence="1">
    <location>
        <begin position="240"/>
        <end position="267"/>
    </location>
</feature>
<comment type="caution">
    <text evidence="2">The sequence shown here is derived from an EMBL/GenBank/DDBJ whole genome shotgun (WGS) entry which is preliminary data.</text>
</comment>
<dbReference type="InterPro" id="IPR014752">
    <property type="entry name" value="Arrestin-like_C"/>
</dbReference>
<evidence type="ECO:0000313" key="3">
    <source>
        <dbReference type="Proteomes" id="UP001152130"/>
    </source>
</evidence>
<dbReference type="Gene3D" id="2.60.40.640">
    <property type="match status" value="1"/>
</dbReference>
<dbReference type="AlphaFoldDB" id="A0A9W8PGV5"/>